<organism evidence="2 3">
    <name type="scientific">Sparassis crispa</name>
    <dbReference type="NCBI Taxonomy" id="139825"/>
    <lineage>
        <taxon>Eukaryota</taxon>
        <taxon>Fungi</taxon>
        <taxon>Dikarya</taxon>
        <taxon>Basidiomycota</taxon>
        <taxon>Agaricomycotina</taxon>
        <taxon>Agaricomycetes</taxon>
        <taxon>Polyporales</taxon>
        <taxon>Sparassidaceae</taxon>
        <taxon>Sparassis</taxon>
    </lineage>
</organism>
<feature type="compositionally biased region" description="Acidic residues" evidence="1">
    <location>
        <begin position="45"/>
        <end position="63"/>
    </location>
</feature>
<evidence type="ECO:0008006" key="4">
    <source>
        <dbReference type="Google" id="ProtNLM"/>
    </source>
</evidence>
<evidence type="ECO:0000313" key="3">
    <source>
        <dbReference type="Proteomes" id="UP000287166"/>
    </source>
</evidence>
<dbReference type="EMBL" id="BFAD01000002">
    <property type="protein sequence ID" value="GBE79832.1"/>
    <property type="molecule type" value="Genomic_DNA"/>
</dbReference>
<evidence type="ECO:0000256" key="1">
    <source>
        <dbReference type="SAM" id="MobiDB-lite"/>
    </source>
</evidence>
<feature type="compositionally biased region" description="Basic and acidic residues" evidence="1">
    <location>
        <begin position="13"/>
        <end position="28"/>
    </location>
</feature>
<sequence>MTRTARASFPRAILKDRAESKSGMDKRTPKNGAGPHNWGALVDERELEDAADMDEELEHDEFEQTSPLRSPPAPASPEPVQRRTLSLSDADLQSAREFRKKALRSEGIDLSAIARTSSAVSSSPTQTFAADIESSGMKSV</sequence>
<name>A0A401GCE5_9APHY</name>
<gene>
    <name evidence="2" type="ORF">SCP_0210330</name>
</gene>
<dbReference type="Proteomes" id="UP000287166">
    <property type="component" value="Unassembled WGS sequence"/>
</dbReference>
<comment type="caution">
    <text evidence="2">The sequence shown here is derived from an EMBL/GenBank/DDBJ whole genome shotgun (WGS) entry which is preliminary data.</text>
</comment>
<dbReference type="AlphaFoldDB" id="A0A401GCE5"/>
<feature type="region of interest" description="Disordered" evidence="1">
    <location>
        <begin position="1"/>
        <end position="91"/>
    </location>
</feature>
<feature type="compositionally biased region" description="Polar residues" evidence="1">
    <location>
        <begin position="115"/>
        <end position="128"/>
    </location>
</feature>
<feature type="region of interest" description="Disordered" evidence="1">
    <location>
        <begin position="115"/>
        <end position="140"/>
    </location>
</feature>
<evidence type="ECO:0000313" key="2">
    <source>
        <dbReference type="EMBL" id="GBE79832.1"/>
    </source>
</evidence>
<dbReference type="GeneID" id="38776749"/>
<dbReference type="InParanoid" id="A0A401GCE5"/>
<reference evidence="2 3" key="1">
    <citation type="journal article" date="2018" name="Sci. Rep.">
        <title>Genome sequence of the cauliflower mushroom Sparassis crispa (Hanabiratake) and its association with beneficial usage.</title>
        <authorList>
            <person name="Kiyama R."/>
            <person name="Furutani Y."/>
            <person name="Kawaguchi K."/>
            <person name="Nakanishi T."/>
        </authorList>
    </citation>
    <scope>NUCLEOTIDE SEQUENCE [LARGE SCALE GENOMIC DNA]</scope>
</reference>
<accession>A0A401GCE5</accession>
<protein>
    <recommendedName>
        <fullName evidence="4">Hyaluronan/mRNA-binding protein domain-containing protein</fullName>
    </recommendedName>
</protein>
<proteinExistence type="predicted"/>
<keyword evidence="3" id="KW-1185">Reference proteome</keyword>
<dbReference type="RefSeq" id="XP_027610745.1">
    <property type="nucleotide sequence ID" value="XM_027754944.1"/>
</dbReference>
<dbReference type="OrthoDB" id="2562681at2759"/>